<evidence type="ECO:0000313" key="1">
    <source>
        <dbReference type="EMBL" id="GAI50780.1"/>
    </source>
</evidence>
<protein>
    <submittedName>
        <fullName evidence="1">Uncharacterized protein</fullName>
    </submittedName>
</protein>
<dbReference type="EMBL" id="BARV01042768">
    <property type="protein sequence ID" value="GAI50780.1"/>
    <property type="molecule type" value="Genomic_DNA"/>
</dbReference>
<proteinExistence type="predicted"/>
<feature type="non-terminal residue" evidence="1">
    <location>
        <position position="1"/>
    </location>
</feature>
<gene>
    <name evidence="1" type="ORF">S06H3_64163</name>
</gene>
<organism evidence="1">
    <name type="scientific">marine sediment metagenome</name>
    <dbReference type="NCBI Taxonomy" id="412755"/>
    <lineage>
        <taxon>unclassified sequences</taxon>
        <taxon>metagenomes</taxon>
        <taxon>ecological metagenomes</taxon>
    </lineage>
</organism>
<sequence>YRNKAGVDDFLDQINRALEGIDRDVADYSTAGEFGYNTWDGLSRAVILFDTSDLPDDADISGVCLDIFVADKQDGLNISPSVGIYSSNSRPYFGLEDWK</sequence>
<reference evidence="1" key="1">
    <citation type="journal article" date="2014" name="Front. Microbiol.">
        <title>High frequency of phylogenetically diverse reductive dehalogenase-homologous genes in deep subseafloor sedimentary metagenomes.</title>
        <authorList>
            <person name="Kawai M."/>
            <person name="Futagami T."/>
            <person name="Toyoda A."/>
            <person name="Takaki Y."/>
            <person name="Nishi S."/>
            <person name="Hori S."/>
            <person name="Arai W."/>
            <person name="Tsubouchi T."/>
            <person name="Morono Y."/>
            <person name="Uchiyama I."/>
            <person name="Ito T."/>
            <person name="Fujiyama A."/>
            <person name="Inagaki F."/>
            <person name="Takami H."/>
        </authorList>
    </citation>
    <scope>NUCLEOTIDE SEQUENCE</scope>
    <source>
        <strain evidence="1">Expedition CK06-06</strain>
    </source>
</reference>
<comment type="caution">
    <text evidence="1">The sequence shown here is derived from an EMBL/GenBank/DDBJ whole genome shotgun (WGS) entry which is preliminary data.</text>
</comment>
<accession>X1QIC2</accession>
<name>X1QIC2_9ZZZZ</name>
<dbReference type="AlphaFoldDB" id="X1QIC2"/>